<dbReference type="RefSeq" id="WP_184141013.1">
    <property type="nucleotide sequence ID" value="NZ_JACHIK010000002.1"/>
</dbReference>
<dbReference type="EMBL" id="JACHIK010000002">
    <property type="protein sequence ID" value="MBB5041364.1"/>
    <property type="molecule type" value="Genomic_DNA"/>
</dbReference>
<protein>
    <submittedName>
        <fullName evidence="1">Type VI secretion system protein ImpJ</fullName>
    </submittedName>
</protein>
<evidence type="ECO:0000313" key="2">
    <source>
        <dbReference type="Proteomes" id="UP000535406"/>
    </source>
</evidence>
<accession>A0A7W7YS60</accession>
<dbReference type="Proteomes" id="UP000535406">
    <property type="component" value="Unassembled WGS sequence"/>
</dbReference>
<dbReference type="Pfam" id="PF05936">
    <property type="entry name" value="T6SS_VasE"/>
    <property type="match status" value="1"/>
</dbReference>
<evidence type="ECO:0000313" key="1">
    <source>
        <dbReference type="EMBL" id="MBB5041364.1"/>
    </source>
</evidence>
<gene>
    <name evidence="1" type="ORF">HNQ66_000747</name>
</gene>
<dbReference type="PANTHER" id="PTHR35566">
    <property type="entry name" value="BLR3599 PROTEIN"/>
    <property type="match status" value="1"/>
</dbReference>
<dbReference type="NCBIfam" id="TIGR03353">
    <property type="entry name" value="VI_chp_4"/>
    <property type="match status" value="1"/>
</dbReference>
<reference evidence="1 2" key="1">
    <citation type="submission" date="2020-08" db="EMBL/GenBank/DDBJ databases">
        <title>Genomic Encyclopedia of Type Strains, Phase IV (KMG-IV): sequencing the most valuable type-strain genomes for metagenomic binning, comparative biology and taxonomic classification.</title>
        <authorList>
            <person name="Goeker M."/>
        </authorList>
    </citation>
    <scope>NUCLEOTIDE SEQUENCE [LARGE SCALE GENOMIC DNA]</scope>
    <source>
        <strain evidence="1 2">DSM 21319</strain>
    </source>
</reference>
<comment type="caution">
    <text evidence="1">The sequence shown here is derived from an EMBL/GenBank/DDBJ whole genome shotgun (WGS) entry which is preliminary data.</text>
</comment>
<organism evidence="1 2">
    <name type="scientific">Shinella fusca</name>
    <dbReference type="NCBI Taxonomy" id="544480"/>
    <lineage>
        <taxon>Bacteria</taxon>
        <taxon>Pseudomonadati</taxon>
        <taxon>Pseudomonadota</taxon>
        <taxon>Alphaproteobacteria</taxon>
        <taxon>Hyphomicrobiales</taxon>
        <taxon>Rhizobiaceae</taxon>
        <taxon>Shinella</taxon>
    </lineage>
</organism>
<proteinExistence type="predicted"/>
<keyword evidence="2" id="KW-1185">Reference proteome</keyword>
<sequence>MSFDDKVIWSEGMFIRAQHFQQEARHFERQLRARTKGLVPYGWGLTELRLNRELLSIGQFAVERASGIFADGTPFSLPDDSLRLPPLMLNENVRNAVIYLTLPLTEPGGREVAEAEAELTTRYTLAEIDVADANSSDLSAAPINVGKLRLRYGLETSDRSGLVGIGLARIVEVRSDNSVVLDESYVPPAMDCAVSPILSGLLTEIVGLLNHRGEAIAGRLAGTNVGTAAEITDLMMLQTINRWQPVFTHMASAAFVHPERLFVAMIGLAGELATFTAAGHRPRPFPVYDHERLQLSFAPVAAAVRQALSAVLERSAITIPLVEHRYGIRVADVPDRSIYSKYSFILAAKADMPADALVRRLVGQIKIGAAEQITELVNAALPGIMLRALPVAPRQIPYHTGKAYFELDRSSPIWKQVAAGNGLAIHVAGDFPALELDLWAVKD</sequence>
<dbReference type="InterPro" id="IPR010263">
    <property type="entry name" value="T6SS_TssK"/>
</dbReference>
<name>A0A7W7YS60_9HYPH</name>
<dbReference type="PANTHER" id="PTHR35566:SF1">
    <property type="entry name" value="TYPE VI SECRETION SYSTEM BASEPLATE COMPONENT TSSK1"/>
    <property type="match status" value="1"/>
</dbReference>
<dbReference type="AlphaFoldDB" id="A0A7W7YS60"/>